<protein>
    <submittedName>
        <fullName evidence="2">EAL domain, c-di-GMP-specific phosphodiesterase class I (Or its enzymatically inactive variant)</fullName>
    </submittedName>
</protein>
<dbReference type="EMBL" id="JAMTCJ010000001">
    <property type="protein sequence ID" value="MCP2174990.1"/>
    <property type="molecule type" value="Genomic_DNA"/>
</dbReference>
<name>A0ABT1HDD1_9NOCA</name>
<reference evidence="2 3" key="1">
    <citation type="submission" date="2022-06" db="EMBL/GenBank/DDBJ databases">
        <title>Genomic Encyclopedia of Archaeal and Bacterial Type Strains, Phase II (KMG-II): from individual species to whole genera.</title>
        <authorList>
            <person name="Goeker M."/>
        </authorList>
    </citation>
    <scope>NUCLEOTIDE SEQUENCE [LARGE SCALE GENOMIC DNA]</scope>
    <source>
        <strain evidence="2 3">DSM 44693</strain>
    </source>
</reference>
<dbReference type="CDD" id="cd01948">
    <property type="entry name" value="EAL"/>
    <property type="match status" value="1"/>
</dbReference>
<gene>
    <name evidence="2" type="ORF">LX13_000797</name>
</gene>
<dbReference type="SMART" id="SM00052">
    <property type="entry name" value="EAL"/>
    <property type="match status" value="1"/>
</dbReference>
<dbReference type="Pfam" id="PF01590">
    <property type="entry name" value="GAF"/>
    <property type="match status" value="1"/>
</dbReference>
<dbReference type="Proteomes" id="UP001206895">
    <property type="component" value="Unassembled WGS sequence"/>
</dbReference>
<dbReference type="InterPro" id="IPR035919">
    <property type="entry name" value="EAL_sf"/>
</dbReference>
<proteinExistence type="predicted"/>
<dbReference type="PANTHER" id="PTHR33121:SF70">
    <property type="entry name" value="SIGNALING PROTEIN YKOW"/>
    <property type="match status" value="1"/>
</dbReference>
<dbReference type="InterPro" id="IPR001633">
    <property type="entry name" value="EAL_dom"/>
</dbReference>
<dbReference type="SMART" id="SM00065">
    <property type="entry name" value="GAF"/>
    <property type="match status" value="1"/>
</dbReference>
<dbReference type="RefSeq" id="WP_253659999.1">
    <property type="nucleotide sequence ID" value="NZ_BAAAJQ010000001.1"/>
</dbReference>
<dbReference type="PROSITE" id="PS50883">
    <property type="entry name" value="EAL"/>
    <property type="match status" value="1"/>
</dbReference>
<dbReference type="Pfam" id="PF00563">
    <property type="entry name" value="EAL"/>
    <property type="match status" value="1"/>
</dbReference>
<keyword evidence="3" id="KW-1185">Reference proteome</keyword>
<comment type="caution">
    <text evidence="2">The sequence shown here is derived from an EMBL/GenBank/DDBJ whole genome shotgun (WGS) entry which is preliminary data.</text>
</comment>
<evidence type="ECO:0000313" key="2">
    <source>
        <dbReference type="EMBL" id="MCP2174990.1"/>
    </source>
</evidence>
<dbReference type="InterPro" id="IPR003018">
    <property type="entry name" value="GAF"/>
</dbReference>
<dbReference type="Gene3D" id="3.30.450.40">
    <property type="match status" value="1"/>
</dbReference>
<feature type="domain" description="EAL" evidence="1">
    <location>
        <begin position="170"/>
        <end position="426"/>
    </location>
</feature>
<organism evidence="2 3">
    <name type="scientific">Williamsia maris</name>
    <dbReference type="NCBI Taxonomy" id="72806"/>
    <lineage>
        <taxon>Bacteria</taxon>
        <taxon>Bacillati</taxon>
        <taxon>Actinomycetota</taxon>
        <taxon>Actinomycetes</taxon>
        <taxon>Mycobacteriales</taxon>
        <taxon>Nocardiaceae</taxon>
        <taxon>Williamsia</taxon>
    </lineage>
</organism>
<dbReference type="SUPFAM" id="SSF141868">
    <property type="entry name" value="EAL domain-like"/>
    <property type="match status" value="1"/>
</dbReference>
<accession>A0ABT1HDD1</accession>
<dbReference type="InterPro" id="IPR050706">
    <property type="entry name" value="Cyclic-di-GMP_PDE-like"/>
</dbReference>
<dbReference type="Gene3D" id="3.20.20.450">
    <property type="entry name" value="EAL domain"/>
    <property type="match status" value="1"/>
</dbReference>
<sequence length="432" mass="46460">MVEEARRERSAANYEGLAASDALQAVVDLTAQTVRVPLAMVNVIGASTQYTIVAHGMELAGTSVPLSESVCAAVVDDAAPVVIGDVLAETSRRDIAKLIEHAGFRSYVGMPILGREGLPVGTLCVLGLIPLTVDDVDLAALRQYAKLAEQALEVERSGREVLAARDIRDSSLTVTDITDAVDSGEIAPWYMPIVDLGTNQLYAVEALARWMRPGGEITPPDAFLPRIENTELIIDFDLAMLRHSLTDLHRWIEIGSAAADLMVTVNFSAHHFYRRGCVERIDAVVQETGGEPTSVILEVTETSTVPTRALIDAHVIDELRARGYTVILDDIGGDWLPAKHLLSLAFDGIKADRSIGGALQTPIGHALGSALATIAERLGIYLIVEGIETAEQARRAYEIGARRGQGFYWSAAVPAADMPHLLARDSLLPTSD</sequence>
<dbReference type="SUPFAM" id="SSF55781">
    <property type="entry name" value="GAF domain-like"/>
    <property type="match status" value="1"/>
</dbReference>
<dbReference type="InterPro" id="IPR029016">
    <property type="entry name" value="GAF-like_dom_sf"/>
</dbReference>
<evidence type="ECO:0000313" key="3">
    <source>
        <dbReference type="Proteomes" id="UP001206895"/>
    </source>
</evidence>
<evidence type="ECO:0000259" key="1">
    <source>
        <dbReference type="PROSITE" id="PS50883"/>
    </source>
</evidence>
<dbReference type="PANTHER" id="PTHR33121">
    <property type="entry name" value="CYCLIC DI-GMP PHOSPHODIESTERASE PDEF"/>
    <property type="match status" value="1"/>
</dbReference>